<protein>
    <recommendedName>
        <fullName evidence="10">Serine/threonine-protein phosphatase</fullName>
        <ecNumber evidence="10">3.1.3.16</ecNumber>
    </recommendedName>
</protein>
<dbReference type="InterPro" id="IPR006186">
    <property type="entry name" value="Ser/Thr-sp_prot-phosphatase"/>
</dbReference>
<comment type="function">
    <text evidence="9">Probable phosphatase which plays a redundant role with gsp-4 in spermatogenesis by regulating sister chromatid segregation during meiosis. In addition, involved in sperm motility by controlling the dynamic disassembly of major sperm proteins (MSP) in the spermatozoan pseudopodium.</text>
</comment>
<dbReference type="InterPro" id="IPR031675">
    <property type="entry name" value="STPPase_N"/>
</dbReference>
<dbReference type="EMBL" id="JAUCMV010000003">
    <property type="protein sequence ID" value="KAK0412752.1"/>
    <property type="molecule type" value="Genomic_DNA"/>
</dbReference>
<dbReference type="GO" id="GO:0000785">
    <property type="term" value="C:chromatin"/>
    <property type="evidence" value="ECO:0007669"/>
    <property type="project" value="UniProtKB-ARBA"/>
</dbReference>
<evidence type="ECO:0000256" key="10">
    <source>
        <dbReference type="RuleBase" id="RU004273"/>
    </source>
</evidence>
<comment type="similarity">
    <text evidence="1 10">Belongs to the PPP phosphatase family.</text>
</comment>
<feature type="domain" description="Serine/threonine specific protein phosphatases" evidence="11">
    <location>
        <begin position="126"/>
        <end position="131"/>
    </location>
</feature>
<evidence type="ECO:0000259" key="11">
    <source>
        <dbReference type="PROSITE" id="PS00125"/>
    </source>
</evidence>
<proteinExistence type="inferred from homology"/>
<keyword evidence="5" id="KW-0464">Manganese</keyword>
<evidence type="ECO:0000313" key="13">
    <source>
        <dbReference type="Proteomes" id="UP001175271"/>
    </source>
</evidence>
<evidence type="ECO:0000256" key="1">
    <source>
        <dbReference type="ARBA" id="ARBA00008294"/>
    </source>
</evidence>
<comment type="catalytic activity">
    <reaction evidence="8 10">
        <text>O-phospho-L-threonyl-[protein] + H2O = L-threonyl-[protein] + phosphate</text>
        <dbReference type="Rhea" id="RHEA:47004"/>
        <dbReference type="Rhea" id="RHEA-COMP:11060"/>
        <dbReference type="Rhea" id="RHEA-COMP:11605"/>
        <dbReference type="ChEBI" id="CHEBI:15377"/>
        <dbReference type="ChEBI" id="CHEBI:30013"/>
        <dbReference type="ChEBI" id="CHEBI:43474"/>
        <dbReference type="ChEBI" id="CHEBI:61977"/>
        <dbReference type="EC" id="3.1.3.16"/>
    </reaction>
</comment>
<comment type="catalytic activity">
    <reaction evidence="7">
        <text>O-phospho-L-seryl-[protein] + H2O = L-seryl-[protein] + phosphate</text>
        <dbReference type="Rhea" id="RHEA:20629"/>
        <dbReference type="Rhea" id="RHEA-COMP:9863"/>
        <dbReference type="Rhea" id="RHEA-COMP:11604"/>
        <dbReference type="ChEBI" id="CHEBI:15377"/>
        <dbReference type="ChEBI" id="CHEBI:29999"/>
        <dbReference type="ChEBI" id="CHEBI:43474"/>
        <dbReference type="ChEBI" id="CHEBI:83421"/>
        <dbReference type="EC" id="3.1.3.16"/>
    </reaction>
</comment>
<dbReference type="InterPro" id="IPR050341">
    <property type="entry name" value="PP1_catalytic_subunit"/>
</dbReference>
<dbReference type="GO" id="GO:0007060">
    <property type="term" value="P:male meiosis chromosome segregation"/>
    <property type="evidence" value="ECO:0007669"/>
    <property type="project" value="UniProtKB-ARBA"/>
</dbReference>
<dbReference type="PANTHER" id="PTHR11668:SF492">
    <property type="entry name" value="SERINE_THREONINE-PROTEIN PHOSPHATASE PP1-DELTA-RELATED"/>
    <property type="match status" value="1"/>
</dbReference>
<dbReference type="GO" id="GO:0004722">
    <property type="term" value="F:protein serine/threonine phosphatase activity"/>
    <property type="evidence" value="ECO:0007669"/>
    <property type="project" value="UniProtKB-EC"/>
</dbReference>
<evidence type="ECO:0000256" key="5">
    <source>
        <dbReference type="ARBA" id="ARBA00023211"/>
    </source>
</evidence>
<keyword evidence="13" id="KW-1185">Reference proteome</keyword>
<dbReference type="EC" id="3.1.3.16" evidence="10"/>
<dbReference type="SMART" id="SM00156">
    <property type="entry name" value="PP2Ac"/>
    <property type="match status" value="1"/>
</dbReference>
<keyword evidence="4" id="KW-0904">Protein phosphatase</keyword>
<dbReference type="SUPFAM" id="SSF56300">
    <property type="entry name" value="Metallo-dependent phosphatases"/>
    <property type="match status" value="1"/>
</dbReference>
<dbReference type="GO" id="GO:0046872">
    <property type="term" value="F:metal ion binding"/>
    <property type="evidence" value="ECO:0007669"/>
    <property type="project" value="UniProtKB-KW"/>
</dbReference>
<evidence type="ECO:0000256" key="2">
    <source>
        <dbReference type="ARBA" id="ARBA00022723"/>
    </source>
</evidence>
<dbReference type="Pfam" id="PF16891">
    <property type="entry name" value="STPPase_N"/>
    <property type="match status" value="1"/>
</dbReference>
<dbReference type="InterPro" id="IPR029052">
    <property type="entry name" value="Metallo-depent_PP-like"/>
</dbReference>
<dbReference type="InterPro" id="IPR004843">
    <property type="entry name" value="Calcineurin-like_PHP"/>
</dbReference>
<dbReference type="GO" id="GO:0005737">
    <property type="term" value="C:cytoplasm"/>
    <property type="evidence" value="ECO:0007669"/>
    <property type="project" value="TreeGrafter"/>
</dbReference>
<reference evidence="12" key="1">
    <citation type="submission" date="2023-06" db="EMBL/GenBank/DDBJ databases">
        <title>Genomic analysis of the entomopathogenic nematode Steinernema hermaphroditum.</title>
        <authorList>
            <person name="Schwarz E.M."/>
            <person name="Heppert J.K."/>
            <person name="Baniya A."/>
            <person name="Schwartz H.T."/>
            <person name="Tan C.-H."/>
            <person name="Antoshechkin I."/>
            <person name="Sternberg P.W."/>
            <person name="Goodrich-Blair H."/>
            <person name="Dillman A.R."/>
        </authorList>
    </citation>
    <scope>NUCLEOTIDE SEQUENCE</scope>
    <source>
        <strain evidence="12">PS9179</strain>
        <tissue evidence="12">Whole animal</tissue>
    </source>
</reference>
<accession>A0AA39HXM7</accession>
<dbReference type="FunFam" id="3.60.21.10:FF:000026">
    <property type="entry name" value="Serine/threonine-protein phosphatase"/>
    <property type="match status" value="1"/>
</dbReference>
<organism evidence="12 13">
    <name type="scientific">Steinernema hermaphroditum</name>
    <dbReference type="NCBI Taxonomy" id="289476"/>
    <lineage>
        <taxon>Eukaryota</taxon>
        <taxon>Metazoa</taxon>
        <taxon>Ecdysozoa</taxon>
        <taxon>Nematoda</taxon>
        <taxon>Chromadorea</taxon>
        <taxon>Rhabditida</taxon>
        <taxon>Tylenchina</taxon>
        <taxon>Panagrolaimomorpha</taxon>
        <taxon>Strongyloidoidea</taxon>
        <taxon>Steinernematidae</taxon>
        <taxon>Steinernema</taxon>
    </lineage>
</organism>
<keyword evidence="3 10" id="KW-0378">Hydrolase</keyword>
<dbReference type="GO" id="GO:0018991">
    <property type="term" value="P:egg-laying behavior"/>
    <property type="evidence" value="ECO:0007669"/>
    <property type="project" value="UniProtKB-ARBA"/>
</dbReference>
<dbReference type="PRINTS" id="PR00114">
    <property type="entry name" value="STPHPHTASE"/>
</dbReference>
<keyword evidence="2" id="KW-0479">Metal-binding</keyword>
<comment type="subcellular location">
    <subcellularLocation>
        <location evidence="6">Cell projection</location>
        <location evidence="6">Pseudopodium</location>
    </subcellularLocation>
</comment>
<dbReference type="Proteomes" id="UP001175271">
    <property type="component" value="Unassembled WGS sequence"/>
</dbReference>
<dbReference type="PANTHER" id="PTHR11668">
    <property type="entry name" value="SERINE/THREONINE PROTEIN PHOSPHATASE"/>
    <property type="match status" value="1"/>
</dbReference>
<evidence type="ECO:0000256" key="6">
    <source>
        <dbReference type="ARBA" id="ARBA00037818"/>
    </source>
</evidence>
<dbReference type="GO" id="GO:0005634">
    <property type="term" value="C:nucleus"/>
    <property type="evidence" value="ECO:0007669"/>
    <property type="project" value="TreeGrafter"/>
</dbReference>
<gene>
    <name evidence="12" type="ORF">QR680_006385</name>
</gene>
<evidence type="ECO:0000256" key="4">
    <source>
        <dbReference type="ARBA" id="ARBA00022912"/>
    </source>
</evidence>
<evidence type="ECO:0000256" key="9">
    <source>
        <dbReference type="ARBA" id="ARBA00054219"/>
    </source>
</evidence>
<dbReference type="AlphaFoldDB" id="A0AA39HXM7"/>
<comment type="caution">
    <text evidence="12">The sequence shown here is derived from an EMBL/GenBank/DDBJ whole genome shotgun (WGS) entry which is preliminary data.</text>
</comment>
<dbReference type="GO" id="GO:0097723">
    <property type="term" value="P:amoeboid sperm motility"/>
    <property type="evidence" value="ECO:0007669"/>
    <property type="project" value="UniProtKB-ARBA"/>
</dbReference>
<dbReference type="GO" id="GO:0031143">
    <property type="term" value="C:pseudopodium"/>
    <property type="evidence" value="ECO:0007669"/>
    <property type="project" value="UniProtKB-SubCell"/>
</dbReference>
<evidence type="ECO:0000256" key="3">
    <source>
        <dbReference type="ARBA" id="ARBA00022801"/>
    </source>
</evidence>
<dbReference type="GO" id="GO:0031272">
    <property type="term" value="P:regulation of pseudopodium assembly"/>
    <property type="evidence" value="ECO:0007669"/>
    <property type="project" value="UniProtKB-ARBA"/>
</dbReference>
<name>A0AA39HXM7_9BILA</name>
<evidence type="ECO:0000256" key="7">
    <source>
        <dbReference type="ARBA" id="ARBA00047761"/>
    </source>
</evidence>
<dbReference type="PROSITE" id="PS00125">
    <property type="entry name" value="SER_THR_PHOSPHATASE"/>
    <property type="match status" value="1"/>
</dbReference>
<sequence length="315" mass="35342">MMDKENGFLGANEVNDLIIRLLSVGQPEKQLTKTVTESELILLSLTAREVFKSQPVFLELNGPLKVCGDTHGQYTDLLRIFDKGGFPPLSNYLFLGDYVDRGKQNLENICLLLCYKIKYPQNFFLLRGNHECSLVNRHYGFYEECTRRYRSGQKVWLSFQDTFEQMPLAALIGERILCMHGGISPHLKSINQLREIPRPPDVMSSGLPTDLLWADPISDSGFQNGARGTSFGFGADVLAQTMKMLDIDLVARAHQVVQDGYEFFGNRKLVTVFSAPHYCGQFDNAAAIMAVSEELGCSFLILRAVIGVGVRMTRI</sequence>
<dbReference type="Pfam" id="PF00149">
    <property type="entry name" value="Metallophos"/>
    <property type="match status" value="1"/>
</dbReference>
<evidence type="ECO:0000313" key="12">
    <source>
        <dbReference type="EMBL" id="KAK0412752.1"/>
    </source>
</evidence>
<dbReference type="Gene3D" id="3.60.21.10">
    <property type="match status" value="1"/>
</dbReference>
<evidence type="ECO:0000256" key="8">
    <source>
        <dbReference type="ARBA" id="ARBA00048336"/>
    </source>
</evidence>